<dbReference type="Proteomes" id="UP000546162">
    <property type="component" value="Unassembled WGS sequence"/>
</dbReference>
<feature type="region of interest" description="Disordered" evidence="2">
    <location>
        <begin position="159"/>
        <end position="179"/>
    </location>
</feature>
<comment type="caution">
    <text evidence="4">The sequence shown here is derived from an EMBL/GenBank/DDBJ whole genome shotgun (WGS) entry which is preliminary data.</text>
</comment>
<reference evidence="4 5" key="1">
    <citation type="submission" date="2020-08" db="EMBL/GenBank/DDBJ databases">
        <title>Sequencing the genomes of 1000 actinobacteria strains.</title>
        <authorList>
            <person name="Klenk H.-P."/>
        </authorList>
    </citation>
    <scope>NUCLEOTIDE SEQUENCE [LARGE SCALE GENOMIC DNA]</scope>
    <source>
        <strain evidence="4 5">DSM 45809</strain>
    </source>
</reference>
<feature type="region of interest" description="Disordered" evidence="2">
    <location>
        <begin position="1"/>
        <end position="75"/>
    </location>
</feature>
<feature type="transmembrane region" description="Helical" evidence="3">
    <location>
        <begin position="77"/>
        <end position="97"/>
    </location>
</feature>
<protein>
    <submittedName>
        <fullName evidence="4">Cell division protein FtsB</fullName>
    </submittedName>
</protein>
<name>A0A7W7GVE8_9ACTN</name>
<dbReference type="EMBL" id="JACHNB010000001">
    <property type="protein sequence ID" value="MBB4738981.1"/>
    <property type="molecule type" value="Genomic_DNA"/>
</dbReference>
<feature type="compositionally biased region" description="Polar residues" evidence="2">
    <location>
        <begin position="1"/>
        <end position="13"/>
    </location>
</feature>
<feature type="coiled-coil region" evidence="1">
    <location>
        <begin position="102"/>
        <end position="129"/>
    </location>
</feature>
<accession>A0A7W7GVE8</accession>
<evidence type="ECO:0000256" key="3">
    <source>
        <dbReference type="SAM" id="Phobius"/>
    </source>
</evidence>
<evidence type="ECO:0000313" key="4">
    <source>
        <dbReference type="EMBL" id="MBB4738981.1"/>
    </source>
</evidence>
<proteinExistence type="predicted"/>
<evidence type="ECO:0000256" key="2">
    <source>
        <dbReference type="SAM" id="MobiDB-lite"/>
    </source>
</evidence>
<keyword evidence="5" id="KW-1185">Reference proteome</keyword>
<keyword evidence="3" id="KW-0812">Transmembrane</keyword>
<keyword evidence="1" id="KW-0175">Coiled coil</keyword>
<organism evidence="4 5">
    <name type="scientific">Actinoplanes octamycinicus</name>
    <dbReference type="NCBI Taxonomy" id="135948"/>
    <lineage>
        <taxon>Bacteria</taxon>
        <taxon>Bacillati</taxon>
        <taxon>Actinomycetota</taxon>
        <taxon>Actinomycetes</taxon>
        <taxon>Micromonosporales</taxon>
        <taxon>Micromonosporaceae</taxon>
        <taxon>Actinoplanes</taxon>
    </lineage>
</organism>
<gene>
    <name evidence="4" type="ORF">BJY16_002440</name>
</gene>
<keyword evidence="3" id="KW-0472">Membrane</keyword>
<evidence type="ECO:0000256" key="1">
    <source>
        <dbReference type="SAM" id="Coils"/>
    </source>
</evidence>
<feature type="compositionally biased region" description="Low complexity" evidence="2">
    <location>
        <begin position="64"/>
        <end position="75"/>
    </location>
</feature>
<keyword evidence="4" id="KW-0132">Cell division</keyword>
<keyword evidence="3" id="KW-1133">Transmembrane helix</keyword>
<keyword evidence="4" id="KW-0131">Cell cycle</keyword>
<dbReference type="Pfam" id="PF04977">
    <property type="entry name" value="DivIC"/>
    <property type="match status" value="1"/>
</dbReference>
<dbReference type="GO" id="GO:0051301">
    <property type="term" value="P:cell division"/>
    <property type="evidence" value="ECO:0007669"/>
    <property type="project" value="UniProtKB-KW"/>
</dbReference>
<dbReference type="RefSeq" id="WP_185039578.1">
    <property type="nucleotide sequence ID" value="NZ_BAABFG010000005.1"/>
</dbReference>
<sequence>MTQRRMPSGQGPSRRTGGASGRPGTSRARVTAPVRTEARPTVRVPTSRTARPAGSRRTSQSGGPAAKRTAAPRPRSLTSRATVLLAIFVVLALAYTYPLRVYLQQEAQIAEMERAQAAQQAKIDATRKELAKWNDDDYIRIQAREQNFFVRPGETPLRVYSDPDAAARESDQKSPAAAPDRWYDTLWHSVQAANAEPSN</sequence>
<evidence type="ECO:0000313" key="5">
    <source>
        <dbReference type="Proteomes" id="UP000546162"/>
    </source>
</evidence>
<dbReference type="AlphaFoldDB" id="A0A7W7GVE8"/>
<dbReference type="InterPro" id="IPR007060">
    <property type="entry name" value="FtsL/DivIC"/>
</dbReference>